<name>A0ABQ5SYV4_9ACTN</name>
<proteinExistence type="predicted"/>
<dbReference type="InterPro" id="IPR007581">
    <property type="entry name" value="Endonuclease-V"/>
</dbReference>
<evidence type="ECO:0000313" key="3">
    <source>
        <dbReference type="Proteomes" id="UP001142292"/>
    </source>
</evidence>
<reference evidence="2" key="1">
    <citation type="journal article" date="2014" name="Int. J. Syst. Evol. Microbiol.">
        <title>Complete genome of a new Firmicutes species belonging to the dominant human colonic microbiota ('Ruminococcus bicirculans') reveals two chromosomes and a selective capacity to utilize plant glucans.</title>
        <authorList>
            <consortium name="NISC Comparative Sequencing Program"/>
            <person name="Wegmann U."/>
            <person name="Louis P."/>
            <person name="Goesmann A."/>
            <person name="Henrissat B."/>
            <person name="Duncan S.H."/>
            <person name="Flint H.J."/>
        </authorList>
    </citation>
    <scope>NUCLEOTIDE SEQUENCE</scope>
    <source>
        <strain evidence="2">VKM Ac-1246</strain>
    </source>
</reference>
<evidence type="ECO:0008006" key="4">
    <source>
        <dbReference type="Google" id="ProtNLM"/>
    </source>
</evidence>
<comment type="caution">
    <text evidence="2">The sequence shown here is derived from an EMBL/GenBank/DDBJ whole genome shotgun (WGS) entry which is preliminary data.</text>
</comment>
<gene>
    <name evidence="2" type="ORF">GCM10017579_34090</name>
</gene>
<keyword evidence="3" id="KW-1185">Reference proteome</keyword>
<dbReference type="Proteomes" id="UP001142292">
    <property type="component" value="Unassembled WGS sequence"/>
</dbReference>
<feature type="region of interest" description="Disordered" evidence="1">
    <location>
        <begin position="170"/>
        <end position="197"/>
    </location>
</feature>
<accession>A0ABQ5SYV4</accession>
<evidence type="ECO:0000256" key="1">
    <source>
        <dbReference type="SAM" id="MobiDB-lite"/>
    </source>
</evidence>
<organism evidence="2 3">
    <name type="scientific">Nocardioides luteus</name>
    <dbReference type="NCBI Taxonomy" id="1844"/>
    <lineage>
        <taxon>Bacteria</taxon>
        <taxon>Bacillati</taxon>
        <taxon>Actinomycetota</taxon>
        <taxon>Actinomycetes</taxon>
        <taxon>Propionibacteriales</taxon>
        <taxon>Nocardioidaceae</taxon>
        <taxon>Nocardioides</taxon>
    </lineage>
</organism>
<evidence type="ECO:0000313" key="2">
    <source>
        <dbReference type="EMBL" id="GLJ69373.1"/>
    </source>
</evidence>
<sequence length="197" mass="21059">MIVATRFAAADAHYPPSGGGNATLVVSRDADFSTITEQHSVWLDEVADYVPGRFYERELPALAALLADVDPLDVLVVDGYVDLDPHGTPGLGRHVWDADLAPVVIGVAKTRFHAATHAEPVLRGASKRPLYVTAVGIPRAEAADLVRGMSGSARLPDALRIVDRLARSASSGLMSTHPRGDRRHPGPRRQTGDCDTL</sequence>
<dbReference type="EMBL" id="BSEL01000007">
    <property type="protein sequence ID" value="GLJ69373.1"/>
    <property type="molecule type" value="Genomic_DNA"/>
</dbReference>
<dbReference type="Gene3D" id="3.30.2170.10">
    <property type="entry name" value="archaeoglobus fulgidus dsm 4304 superfamily"/>
    <property type="match status" value="1"/>
</dbReference>
<dbReference type="Pfam" id="PF04493">
    <property type="entry name" value="Endonuclease_5"/>
    <property type="match status" value="1"/>
</dbReference>
<reference evidence="2" key="2">
    <citation type="submission" date="2023-01" db="EMBL/GenBank/DDBJ databases">
        <authorList>
            <person name="Sun Q."/>
            <person name="Evtushenko L."/>
        </authorList>
    </citation>
    <scope>NUCLEOTIDE SEQUENCE</scope>
    <source>
        <strain evidence="2">VKM Ac-1246</strain>
    </source>
</reference>
<protein>
    <recommendedName>
        <fullName evidence="4">Endonuclease V</fullName>
    </recommendedName>
</protein>